<sequence length="86" mass="10112">MLLETLQKIYAKRSKNDSLINRGNMENEPIIDNIAGLIHVELYRQVCLNRIATIKVTESEKGRLKKIVIFERASQKIKMYEFFLNK</sequence>
<dbReference type="WBParaSite" id="nRc.2.0.1.t07929-RA">
    <property type="protein sequence ID" value="nRc.2.0.1.t07929-RA"/>
    <property type="gene ID" value="nRc.2.0.1.g07929"/>
</dbReference>
<keyword evidence="1" id="KW-1185">Reference proteome</keyword>
<protein>
    <submittedName>
        <fullName evidence="2">Uncharacterized protein</fullName>
    </submittedName>
</protein>
<evidence type="ECO:0000313" key="2">
    <source>
        <dbReference type="WBParaSite" id="nRc.2.0.1.t07929-RA"/>
    </source>
</evidence>
<organism evidence="1 2">
    <name type="scientific">Romanomermis culicivorax</name>
    <name type="common">Nematode worm</name>
    <dbReference type="NCBI Taxonomy" id="13658"/>
    <lineage>
        <taxon>Eukaryota</taxon>
        <taxon>Metazoa</taxon>
        <taxon>Ecdysozoa</taxon>
        <taxon>Nematoda</taxon>
        <taxon>Enoplea</taxon>
        <taxon>Dorylaimia</taxon>
        <taxon>Mermithida</taxon>
        <taxon>Mermithoidea</taxon>
        <taxon>Mermithidae</taxon>
        <taxon>Romanomermis</taxon>
    </lineage>
</organism>
<evidence type="ECO:0000313" key="1">
    <source>
        <dbReference type="Proteomes" id="UP000887565"/>
    </source>
</evidence>
<dbReference type="AlphaFoldDB" id="A0A915I3B6"/>
<accession>A0A915I3B6</accession>
<reference evidence="2" key="1">
    <citation type="submission" date="2022-11" db="UniProtKB">
        <authorList>
            <consortium name="WormBaseParasite"/>
        </authorList>
    </citation>
    <scope>IDENTIFICATION</scope>
</reference>
<dbReference type="Proteomes" id="UP000887565">
    <property type="component" value="Unplaced"/>
</dbReference>
<name>A0A915I3B6_ROMCU</name>
<proteinExistence type="predicted"/>